<gene>
    <name evidence="2" type="primary">NPFF</name>
</gene>
<dbReference type="PANTHER" id="PTHR15044">
    <property type="entry name" value="NEUROPEPTIDE FF"/>
    <property type="match status" value="1"/>
</dbReference>
<dbReference type="GO" id="GO:0007218">
    <property type="term" value="P:neuropeptide signaling pathway"/>
    <property type="evidence" value="ECO:0007669"/>
    <property type="project" value="Ensembl"/>
</dbReference>
<evidence type="ECO:0000313" key="3">
    <source>
        <dbReference type="Proteomes" id="UP000594220"/>
    </source>
</evidence>
<dbReference type="GO" id="GO:0043679">
    <property type="term" value="C:axon terminus"/>
    <property type="evidence" value="ECO:0007669"/>
    <property type="project" value="TreeGrafter"/>
</dbReference>
<dbReference type="GO" id="GO:0005615">
    <property type="term" value="C:extracellular space"/>
    <property type="evidence" value="ECO:0007669"/>
    <property type="project" value="TreeGrafter"/>
</dbReference>
<dbReference type="GO" id="GO:0001664">
    <property type="term" value="F:G protein-coupled receptor binding"/>
    <property type="evidence" value="ECO:0007669"/>
    <property type="project" value="TreeGrafter"/>
</dbReference>
<dbReference type="InterPro" id="IPR008065">
    <property type="entry name" value="NPFF"/>
</dbReference>
<reference evidence="2" key="2">
    <citation type="submission" date="2025-09" db="UniProtKB">
        <authorList>
            <consortium name="Ensembl"/>
        </authorList>
    </citation>
    <scope>IDENTIFICATION</scope>
</reference>
<dbReference type="PANTHER" id="PTHR15044:SF0">
    <property type="entry name" value="PRO-FMRFAMIDE-RELATED NEUROPEPTIDE FF"/>
    <property type="match status" value="1"/>
</dbReference>
<dbReference type="Ensembl" id="ENSCPRT00005011388.1">
    <property type="protein sequence ID" value="ENSCPRP00005009677.1"/>
    <property type="gene ID" value="ENSCPRG00005006878.1"/>
</dbReference>
<dbReference type="GO" id="GO:0030425">
    <property type="term" value="C:dendrite"/>
    <property type="evidence" value="ECO:0007669"/>
    <property type="project" value="TreeGrafter"/>
</dbReference>
<dbReference type="GO" id="GO:0043204">
    <property type="term" value="C:perikaryon"/>
    <property type="evidence" value="ECO:0007669"/>
    <property type="project" value="TreeGrafter"/>
</dbReference>
<evidence type="ECO:0000256" key="1">
    <source>
        <dbReference type="SAM" id="MobiDB-lite"/>
    </source>
</evidence>
<dbReference type="GO" id="GO:0098794">
    <property type="term" value="C:postsynapse"/>
    <property type="evidence" value="ECO:0007669"/>
    <property type="project" value="GOC"/>
</dbReference>
<protein>
    <submittedName>
        <fullName evidence="2">Neuropeptide FF-amide peptide</fullName>
    </submittedName>
</protein>
<dbReference type="Proteomes" id="UP000594220">
    <property type="component" value="Unplaced"/>
</dbReference>
<dbReference type="GO" id="GO:0005184">
    <property type="term" value="F:neuropeptide hormone activity"/>
    <property type="evidence" value="ECO:0007669"/>
    <property type="project" value="InterPro"/>
</dbReference>
<dbReference type="GeneTree" id="ENSGT00390000015021"/>
<reference evidence="2" key="1">
    <citation type="submission" date="2025-08" db="UniProtKB">
        <authorList>
            <consortium name="Ensembl"/>
        </authorList>
    </citation>
    <scope>IDENTIFICATION</scope>
</reference>
<dbReference type="AlphaFoldDB" id="A0A7M4EH49"/>
<dbReference type="PRINTS" id="PR01682">
    <property type="entry name" value="FMRFAMIDEPEP"/>
</dbReference>
<keyword evidence="3" id="KW-1185">Reference proteome</keyword>
<sequence>EWGGWTISIPAQSPRQAPACSPGPRQELGGLQLAVFAPQDSEELGPWAPPEEPALGSLLHSLLRGLQRPARSPAFLFQPQRFGREARGSTGAGAEARLSARGWDLPASQFWSMAAPQRFGRRK</sequence>
<evidence type="ECO:0000313" key="2">
    <source>
        <dbReference type="Ensembl" id="ENSCPRP00005009677.1"/>
    </source>
</evidence>
<proteinExistence type="predicted"/>
<dbReference type="Pfam" id="PF15085">
    <property type="entry name" value="NPFF"/>
    <property type="match status" value="1"/>
</dbReference>
<name>A0A7M4EH49_CROPO</name>
<organism evidence="2 3">
    <name type="scientific">Crocodylus porosus</name>
    <name type="common">Saltwater crocodile</name>
    <name type="synonym">Estuarine crocodile</name>
    <dbReference type="NCBI Taxonomy" id="8502"/>
    <lineage>
        <taxon>Eukaryota</taxon>
        <taxon>Metazoa</taxon>
        <taxon>Chordata</taxon>
        <taxon>Craniata</taxon>
        <taxon>Vertebrata</taxon>
        <taxon>Euteleostomi</taxon>
        <taxon>Archelosauria</taxon>
        <taxon>Archosauria</taxon>
        <taxon>Crocodylia</taxon>
        <taxon>Longirostres</taxon>
        <taxon>Crocodylidae</taxon>
        <taxon>Crocodylus</taxon>
    </lineage>
</organism>
<feature type="region of interest" description="Disordered" evidence="1">
    <location>
        <begin position="1"/>
        <end position="26"/>
    </location>
</feature>
<accession>A0A7M4EH49</accession>
<dbReference type="GO" id="GO:0060079">
    <property type="term" value="P:excitatory postsynaptic potential"/>
    <property type="evidence" value="ECO:0007669"/>
    <property type="project" value="TreeGrafter"/>
</dbReference>